<evidence type="ECO:0000313" key="2">
    <source>
        <dbReference type="EMBL" id="PJJ81010.1"/>
    </source>
</evidence>
<dbReference type="RefSeq" id="WP_100387738.1">
    <property type="nucleotide sequence ID" value="NZ_BMZU01000001.1"/>
</dbReference>
<dbReference type="PROSITE" id="PS51257">
    <property type="entry name" value="PROKAR_LIPOPROTEIN"/>
    <property type="match status" value="1"/>
</dbReference>
<name>A0A2M9D5W0_9MICO</name>
<protein>
    <recommendedName>
        <fullName evidence="4">Subtilisin inhibitor-like</fullName>
    </recommendedName>
</protein>
<dbReference type="AlphaFoldDB" id="A0A2M9D5W0"/>
<comment type="caution">
    <text evidence="2">The sequence shown here is derived from an EMBL/GenBank/DDBJ whole genome shotgun (WGS) entry which is preliminary data.</text>
</comment>
<evidence type="ECO:0000256" key="1">
    <source>
        <dbReference type="SAM" id="SignalP"/>
    </source>
</evidence>
<evidence type="ECO:0000313" key="3">
    <source>
        <dbReference type="Proteomes" id="UP000231742"/>
    </source>
</evidence>
<evidence type="ECO:0008006" key="4">
    <source>
        <dbReference type="Google" id="ProtNLM"/>
    </source>
</evidence>
<accession>A0A2M9D5W0</accession>
<sequence>MSTMRAPHRISIVLLASVVAILAGCTAQEPQVVTHPVVPPDEEAKVAAEQADLARDRLLELYPDIEVPEASLVRYVTPEELPAARADCLNAEGFDVTVDDSGGMGWVVNEDFDQEKFYALQYVCEIKYPLDPKFGEW</sequence>
<keyword evidence="1" id="KW-0732">Signal</keyword>
<reference evidence="2 3" key="1">
    <citation type="submission" date="2017-11" db="EMBL/GenBank/DDBJ databases">
        <title>Genomic Encyclopedia of Archaeal and Bacterial Type Strains, Phase II (KMG-II): From Individual Species to Whole Genera.</title>
        <authorList>
            <person name="Goeker M."/>
        </authorList>
    </citation>
    <scope>NUCLEOTIDE SEQUENCE [LARGE SCALE GENOMIC DNA]</scope>
    <source>
        <strain evidence="2 3">DSM 16400</strain>
    </source>
</reference>
<feature type="signal peptide" evidence="1">
    <location>
        <begin position="1"/>
        <end position="27"/>
    </location>
</feature>
<dbReference type="OrthoDB" id="3726412at2"/>
<dbReference type="Proteomes" id="UP000231742">
    <property type="component" value="Unassembled WGS sequence"/>
</dbReference>
<proteinExistence type="predicted"/>
<keyword evidence="3" id="KW-1185">Reference proteome</keyword>
<gene>
    <name evidence="2" type="ORF">CLV85_0177</name>
</gene>
<organism evidence="2 3">
    <name type="scientific">Salinibacterium amurskyense</name>
    <dbReference type="NCBI Taxonomy" id="205941"/>
    <lineage>
        <taxon>Bacteria</taxon>
        <taxon>Bacillati</taxon>
        <taxon>Actinomycetota</taxon>
        <taxon>Actinomycetes</taxon>
        <taxon>Micrococcales</taxon>
        <taxon>Microbacteriaceae</taxon>
        <taxon>Salinibacterium</taxon>
    </lineage>
</organism>
<dbReference type="EMBL" id="PGFH01000001">
    <property type="protein sequence ID" value="PJJ81010.1"/>
    <property type="molecule type" value="Genomic_DNA"/>
</dbReference>
<feature type="chain" id="PRO_5038902294" description="Subtilisin inhibitor-like" evidence="1">
    <location>
        <begin position="28"/>
        <end position="137"/>
    </location>
</feature>